<keyword evidence="2" id="KW-0472">Membrane</keyword>
<gene>
    <name evidence="3" type="ORF">GRJ2_002617300</name>
</gene>
<dbReference type="PANTHER" id="PTHR45710:SF35">
    <property type="entry name" value="C-TYPE LECTIN DOMAIN FAMILY 2 MEMBER D"/>
    <property type="match status" value="1"/>
</dbReference>
<keyword evidence="4" id="KW-1185">Reference proteome</keyword>
<organism evidence="3 4">
    <name type="scientific">Grus japonensis</name>
    <name type="common">Japanese crane</name>
    <name type="synonym">Red-crowned crane</name>
    <dbReference type="NCBI Taxonomy" id="30415"/>
    <lineage>
        <taxon>Eukaryota</taxon>
        <taxon>Metazoa</taxon>
        <taxon>Chordata</taxon>
        <taxon>Craniata</taxon>
        <taxon>Vertebrata</taxon>
        <taxon>Euteleostomi</taxon>
        <taxon>Archelosauria</taxon>
        <taxon>Archosauria</taxon>
        <taxon>Dinosauria</taxon>
        <taxon>Saurischia</taxon>
        <taxon>Theropoda</taxon>
        <taxon>Coelurosauria</taxon>
        <taxon>Aves</taxon>
        <taxon>Neognathae</taxon>
        <taxon>Neoaves</taxon>
        <taxon>Gruiformes</taxon>
        <taxon>Gruidae</taxon>
        <taxon>Grus</taxon>
    </lineage>
</organism>
<dbReference type="Gene3D" id="3.10.100.10">
    <property type="entry name" value="Mannose-Binding Protein A, subunit A"/>
    <property type="match status" value="1"/>
</dbReference>
<dbReference type="PANTHER" id="PTHR45710">
    <property type="entry name" value="C-TYPE LECTIN DOMAIN-CONTAINING PROTEIN 180"/>
    <property type="match status" value="1"/>
</dbReference>
<dbReference type="AlphaFoldDB" id="A0ABC9XX61"/>
<feature type="region of interest" description="Disordered" evidence="1">
    <location>
        <begin position="1"/>
        <end position="49"/>
    </location>
</feature>
<dbReference type="InterPro" id="IPR016186">
    <property type="entry name" value="C-type_lectin-like/link_sf"/>
</dbReference>
<protein>
    <submittedName>
        <fullName evidence="3">Early activation antigen CD69-like</fullName>
    </submittedName>
</protein>
<evidence type="ECO:0000313" key="3">
    <source>
        <dbReference type="EMBL" id="GAB0201517.1"/>
    </source>
</evidence>
<dbReference type="EMBL" id="BAAFJT010000032">
    <property type="protein sequence ID" value="GAB0201517.1"/>
    <property type="molecule type" value="Genomic_DNA"/>
</dbReference>
<reference evidence="3 4" key="1">
    <citation type="submission" date="2024-06" db="EMBL/GenBank/DDBJ databases">
        <title>The draft genome of Grus japonensis, version 3.</title>
        <authorList>
            <person name="Nabeshima K."/>
            <person name="Suzuki S."/>
            <person name="Onuma M."/>
        </authorList>
    </citation>
    <scope>NUCLEOTIDE SEQUENCE [LARGE SCALE GENOMIC DNA]</scope>
    <source>
        <strain evidence="3 4">451A</strain>
    </source>
</reference>
<comment type="caution">
    <text evidence="3">The sequence shown here is derived from an EMBL/GenBank/DDBJ whole genome shotgun (WGS) entry which is preliminary data.</text>
</comment>
<evidence type="ECO:0000256" key="2">
    <source>
        <dbReference type="SAM" id="Phobius"/>
    </source>
</evidence>
<dbReference type="SUPFAM" id="SSF56436">
    <property type="entry name" value="C-type lectin-like"/>
    <property type="match status" value="1"/>
</dbReference>
<proteinExistence type="predicted"/>
<sequence>MCSATSQQDNNSCGRGTESAPTDEDVENPLGPQDEGASPHPEVPGHRGERTHRRALGRCCALPPAYGLVVAVLVAVILALAIALAVQSAGRREGHLAPVLACPDDWVGYRDVCYYLSTEEGSWAWSQERCSSHGASLAVLQREWEMEFLSRLKGQR</sequence>
<keyword evidence="2" id="KW-1133">Transmembrane helix</keyword>
<feature type="compositionally biased region" description="Polar residues" evidence="1">
    <location>
        <begin position="1"/>
        <end position="14"/>
    </location>
</feature>
<dbReference type="Proteomes" id="UP001623348">
    <property type="component" value="Unassembled WGS sequence"/>
</dbReference>
<dbReference type="InterPro" id="IPR016187">
    <property type="entry name" value="CTDL_fold"/>
</dbReference>
<feature type="transmembrane region" description="Helical" evidence="2">
    <location>
        <begin position="65"/>
        <end position="86"/>
    </location>
</feature>
<name>A0ABC9XX61_GRUJA</name>
<evidence type="ECO:0000313" key="4">
    <source>
        <dbReference type="Proteomes" id="UP001623348"/>
    </source>
</evidence>
<evidence type="ECO:0000256" key="1">
    <source>
        <dbReference type="SAM" id="MobiDB-lite"/>
    </source>
</evidence>
<dbReference type="InterPro" id="IPR050828">
    <property type="entry name" value="C-type_lectin/matrix_domain"/>
</dbReference>
<keyword evidence="2" id="KW-0812">Transmembrane</keyword>
<accession>A0ABC9XX61</accession>